<feature type="site" description="Participates in a stacking interaction with the thymidine ring of dTDP-4-oxo-6-deoxyglucose" evidence="1">
    <location>
        <position position="150"/>
    </location>
</feature>
<dbReference type="Pfam" id="PF00908">
    <property type="entry name" value="dTDP_sugar_isom"/>
    <property type="match status" value="1"/>
</dbReference>
<reference evidence="3" key="1">
    <citation type="submission" date="2017-09" db="EMBL/GenBank/DDBJ databases">
        <title>Depth-based differentiation of microbial function through sediment-hosted aquifers and enrichment of novel symbionts in the deep terrestrial subsurface.</title>
        <authorList>
            <person name="Probst A.J."/>
            <person name="Ladd B."/>
            <person name="Jarett J.K."/>
            <person name="Geller-Mcgrath D.E."/>
            <person name="Sieber C.M.K."/>
            <person name="Emerson J.B."/>
            <person name="Anantharaman K."/>
            <person name="Thomas B.C."/>
            <person name="Malmstrom R."/>
            <person name="Stieglmeier M."/>
            <person name="Klingl A."/>
            <person name="Woyke T."/>
            <person name="Ryan C.M."/>
            <person name="Banfield J.F."/>
        </authorList>
    </citation>
    <scope>NUCLEOTIDE SEQUENCE [LARGE SCALE GENOMIC DNA]</scope>
</reference>
<name>A0A2M7BAP6_9BACT</name>
<gene>
    <name evidence="2" type="ORF">COS54_03620</name>
</gene>
<dbReference type="SUPFAM" id="SSF51182">
    <property type="entry name" value="RmlC-like cupins"/>
    <property type="match status" value="1"/>
</dbReference>
<protein>
    <recommendedName>
        <fullName evidence="4">dTDP-4-dehydrorhamnose 3,5-epimerase</fullName>
    </recommendedName>
</protein>
<dbReference type="GO" id="GO:0005829">
    <property type="term" value="C:cytosol"/>
    <property type="evidence" value="ECO:0007669"/>
    <property type="project" value="TreeGrafter"/>
</dbReference>
<evidence type="ECO:0000313" key="2">
    <source>
        <dbReference type="EMBL" id="PIV00188.1"/>
    </source>
</evidence>
<dbReference type="Proteomes" id="UP000229631">
    <property type="component" value="Unassembled WGS sequence"/>
</dbReference>
<dbReference type="InterPro" id="IPR000888">
    <property type="entry name" value="RmlC-like"/>
</dbReference>
<dbReference type="AlphaFoldDB" id="A0A2M7BAP6"/>
<evidence type="ECO:0000313" key="3">
    <source>
        <dbReference type="Proteomes" id="UP000229631"/>
    </source>
</evidence>
<dbReference type="PANTHER" id="PTHR21047">
    <property type="entry name" value="DTDP-6-DEOXY-D-GLUCOSE-3,5 EPIMERASE"/>
    <property type="match status" value="1"/>
</dbReference>
<dbReference type="Gene3D" id="2.60.120.10">
    <property type="entry name" value="Jelly Rolls"/>
    <property type="match status" value="1"/>
</dbReference>
<accession>A0A2M7BAP6</accession>
<evidence type="ECO:0000256" key="1">
    <source>
        <dbReference type="PIRSR" id="PIRSR600888-3"/>
    </source>
</evidence>
<evidence type="ECO:0008006" key="4">
    <source>
        <dbReference type="Google" id="ProtNLM"/>
    </source>
</evidence>
<dbReference type="InterPro" id="IPR014710">
    <property type="entry name" value="RmlC-like_jellyroll"/>
</dbReference>
<dbReference type="GO" id="GO:0008830">
    <property type="term" value="F:dTDP-4-dehydrorhamnose 3,5-epimerase activity"/>
    <property type="evidence" value="ECO:0007669"/>
    <property type="project" value="InterPro"/>
</dbReference>
<proteinExistence type="predicted"/>
<dbReference type="GO" id="GO:0000271">
    <property type="term" value="P:polysaccharide biosynthetic process"/>
    <property type="evidence" value="ECO:0007669"/>
    <property type="project" value="TreeGrafter"/>
</dbReference>
<sequence>MVKKINSITPEEISIKGVGVLKRNIFADNRGFLIETFANSKESEPSVYAYSSLVQPGCAKDMDKFHYHQKQSDRFTIVLGKMWVLLFDLRKNSPTYNKLEVVLLEGGNGEYKEKITIPAYTLTIPPGVYHGIKNPGLKPAILVNHPTYEYNPEDEGRTPFLEIPVPGLNNSNFSWDLVK</sequence>
<dbReference type="InterPro" id="IPR011051">
    <property type="entry name" value="RmlC_Cupin_sf"/>
</dbReference>
<dbReference type="EMBL" id="PEVC01000061">
    <property type="protein sequence ID" value="PIV00188.1"/>
    <property type="molecule type" value="Genomic_DNA"/>
</dbReference>
<dbReference type="PANTHER" id="PTHR21047:SF2">
    <property type="entry name" value="THYMIDINE DIPHOSPHO-4-KETO-RHAMNOSE 3,5-EPIMERASE"/>
    <property type="match status" value="1"/>
</dbReference>
<comment type="caution">
    <text evidence="2">The sequence shown here is derived from an EMBL/GenBank/DDBJ whole genome shotgun (WGS) entry which is preliminary data.</text>
</comment>
<organism evidence="2 3">
    <name type="scientific">Candidatus Shapirobacteria bacterium CG03_land_8_20_14_0_80_39_12</name>
    <dbReference type="NCBI Taxonomy" id="1974879"/>
    <lineage>
        <taxon>Bacteria</taxon>
        <taxon>Candidatus Shapironibacteriota</taxon>
    </lineage>
</organism>